<dbReference type="OrthoDB" id="3565018at2759"/>
<keyword evidence="1" id="KW-0732">Signal</keyword>
<dbReference type="eggNOG" id="ENOG502SKQE">
    <property type="taxonomic scope" value="Eukaryota"/>
</dbReference>
<dbReference type="EMBL" id="BAUL01000193">
    <property type="protein sequence ID" value="GAD97289.1"/>
    <property type="molecule type" value="Genomic_DNA"/>
</dbReference>
<dbReference type="InParanoid" id="V5FHS4"/>
<dbReference type="Gene3D" id="3.90.1200.10">
    <property type="match status" value="1"/>
</dbReference>
<dbReference type="PANTHER" id="PTHR35186">
    <property type="entry name" value="ANK_REP_REGION DOMAIN-CONTAINING PROTEIN"/>
    <property type="match status" value="1"/>
</dbReference>
<feature type="domain" description="DUF7580" evidence="3">
    <location>
        <begin position="200"/>
        <end position="559"/>
    </location>
</feature>
<evidence type="ECO:0000256" key="1">
    <source>
        <dbReference type="SAM" id="SignalP"/>
    </source>
</evidence>
<protein>
    <submittedName>
        <fullName evidence="4">Uncharacterized protein</fullName>
    </submittedName>
</protein>
<gene>
    <name evidence="4" type="ORF">PVAR5_5963</name>
</gene>
<evidence type="ECO:0000313" key="4">
    <source>
        <dbReference type="EMBL" id="GAD97289.1"/>
    </source>
</evidence>
<dbReference type="InterPro" id="IPR002575">
    <property type="entry name" value="Aminoglycoside_PTrfase"/>
</dbReference>
<dbReference type="AlphaFoldDB" id="V5FHS4"/>
<dbReference type="Pfam" id="PF24476">
    <property type="entry name" value="DUF7580"/>
    <property type="match status" value="1"/>
</dbReference>
<dbReference type="Proteomes" id="UP000018001">
    <property type="component" value="Unassembled WGS sequence"/>
</dbReference>
<feature type="domain" description="Aminoglycoside phosphotransferase" evidence="2">
    <location>
        <begin position="626"/>
        <end position="877"/>
    </location>
</feature>
<evidence type="ECO:0000313" key="5">
    <source>
        <dbReference type="Proteomes" id="UP000018001"/>
    </source>
</evidence>
<proteinExistence type="predicted"/>
<dbReference type="SUPFAM" id="SSF56112">
    <property type="entry name" value="Protein kinase-like (PK-like)"/>
    <property type="match status" value="1"/>
</dbReference>
<sequence>MVTGFETAGLILAILPLLVNQVDGYARGLEKIRSLRRYQRELMRYSTGLSAQYAILLNTLELLLENVVDDHEERLELISNPRGSGWTSTQFQEKLLGKLGRNYYVVMSTTKELSDMLERLSEKLDLGKTDKLNTESPDIVKNLKFRMIFSKPVYDDLLSKIDSTNQILKTLSEQSHQRSIQSRRDGRSRRWKKSLAKYQAARRHATALYNLVIQGHCWKCGCRDIHSVYFDMNTTPAQDQAGFCKEEKAVDSAERTSGISWYEIETEPCPEPTITTRPFNSTQGVSPTNAGKAKLLFNTVAPEENCISSSHENHIFSLALPIYDLCSTLKGFDVGKSNSGLIGYIPNNQGGTRYNMRIIRDLEEEFQDLSLHDMILASSSKRSLDCLGLSRRDRLFIATILANGLLLFHGTWLKEQWSSHDIKFPRNGGLDSTIIDHPCLSWKVLGRSVGNECNNLPLAYNSLGSRHVKNHILFPLALALVELSLGQTISEICGSEDELCRWQAAATVLPKVYRESGSNYGDVVKECLYWSNSKGEKFGNYKFEESVYEVILSPLLRDFAYFEALPPRMDVDHLAEERSDRIFQVWLQNLIRNSPRELAGKLAAKHRQETPVSASRPFNGAFNICYRVTYKDGYRVIVRFTALGRVTFRNEKVENEVLTMDYLAQHTTLLVPKVLGHGKCAVGPYIVMTFVEGNPLSEYLRDPKQEMAGLNSQIPISVLKRAYSNMAEIMLELSKPTFPYIGALGQDDSGTWIIQKGPFTFNMNRLTQFSNIPPGVFAKQRFTNAADYFEEVAKQHFYHLEFQQNDAVTDAADCRKKYVARCLFIKIARQVSQKHCKRPFRLFCDDLRPENVLVHPTQPVVTGVIDWEFTYAAPVEFSYAAPWWLLLERPEEWDLGSFLRLSKEMEASMENGLFWICVAMRYSSMCDEIYWSFIDPMHHGSFTSIEDRLRILSEEEQAIIDSFVENKMQQASERKLADNFSVDELVDL</sequence>
<reference evidence="5" key="1">
    <citation type="journal article" date="2014" name="Genome Announc.">
        <title>Draft genome sequence of the formaldehyde-resistant fungus Byssochlamys spectabilis No. 5 (anamorph Paecilomyces variotii No. 5) (NBRC109023).</title>
        <authorList>
            <person name="Oka T."/>
            <person name="Ekino K."/>
            <person name="Fukuda K."/>
            <person name="Nomura Y."/>
        </authorList>
    </citation>
    <scope>NUCLEOTIDE SEQUENCE [LARGE SCALE GENOMIC DNA]</scope>
    <source>
        <strain evidence="5">No. 5 / NBRC 109023</strain>
    </source>
</reference>
<name>V5FHS4_BYSSN</name>
<comment type="caution">
    <text evidence="4">The sequence shown here is derived from an EMBL/GenBank/DDBJ whole genome shotgun (WGS) entry which is preliminary data.</text>
</comment>
<dbReference type="InterPro" id="IPR056002">
    <property type="entry name" value="DUF7580"/>
</dbReference>
<accession>V5FHS4</accession>
<evidence type="ECO:0000259" key="2">
    <source>
        <dbReference type="Pfam" id="PF01636"/>
    </source>
</evidence>
<evidence type="ECO:0000259" key="3">
    <source>
        <dbReference type="Pfam" id="PF24476"/>
    </source>
</evidence>
<dbReference type="InterPro" id="IPR011009">
    <property type="entry name" value="Kinase-like_dom_sf"/>
</dbReference>
<feature type="signal peptide" evidence="1">
    <location>
        <begin position="1"/>
        <end position="24"/>
    </location>
</feature>
<keyword evidence="5" id="KW-1185">Reference proteome</keyword>
<feature type="chain" id="PRO_5004732662" evidence="1">
    <location>
        <begin position="25"/>
        <end position="988"/>
    </location>
</feature>
<dbReference type="HOGENOM" id="CLU_302058_0_0_1"/>
<dbReference type="PANTHER" id="PTHR35186:SF4">
    <property type="entry name" value="PRION-INHIBITION AND PROPAGATION HELO DOMAIN-CONTAINING PROTEIN"/>
    <property type="match status" value="1"/>
</dbReference>
<organism evidence="4 5">
    <name type="scientific">Byssochlamys spectabilis (strain No. 5 / NBRC 109023)</name>
    <name type="common">Paecilomyces variotii</name>
    <dbReference type="NCBI Taxonomy" id="1356009"/>
    <lineage>
        <taxon>Eukaryota</taxon>
        <taxon>Fungi</taxon>
        <taxon>Dikarya</taxon>
        <taxon>Ascomycota</taxon>
        <taxon>Pezizomycotina</taxon>
        <taxon>Eurotiomycetes</taxon>
        <taxon>Eurotiomycetidae</taxon>
        <taxon>Eurotiales</taxon>
        <taxon>Thermoascaceae</taxon>
        <taxon>Paecilomyces</taxon>
    </lineage>
</organism>
<dbReference type="Pfam" id="PF01636">
    <property type="entry name" value="APH"/>
    <property type="match status" value="1"/>
</dbReference>